<dbReference type="AlphaFoldDB" id="A0A1F5S9F7"/>
<dbReference type="InterPro" id="IPR047140">
    <property type="entry name" value="LabA"/>
</dbReference>
<gene>
    <name evidence="2" type="ORF">A3D45_01665</name>
</gene>
<evidence type="ECO:0000313" key="3">
    <source>
        <dbReference type="Proteomes" id="UP000176877"/>
    </source>
</evidence>
<name>A0A1F5S9F7_9BACT</name>
<comment type="caution">
    <text evidence="2">The sequence shown here is derived from an EMBL/GenBank/DDBJ whole genome shotgun (WGS) entry which is preliminary data.</text>
</comment>
<dbReference type="Gene3D" id="3.40.50.1010">
    <property type="entry name" value="5'-nuclease"/>
    <property type="match status" value="1"/>
</dbReference>
<reference evidence="2 3" key="1">
    <citation type="journal article" date="2016" name="Nat. Commun.">
        <title>Thousands of microbial genomes shed light on interconnected biogeochemical processes in an aquifer system.</title>
        <authorList>
            <person name="Anantharaman K."/>
            <person name="Brown C.T."/>
            <person name="Hug L.A."/>
            <person name="Sharon I."/>
            <person name="Castelle C.J."/>
            <person name="Probst A.J."/>
            <person name="Thomas B.C."/>
            <person name="Singh A."/>
            <person name="Wilkins M.J."/>
            <person name="Karaoz U."/>
            <person name="Brodie E.L."/>
            <person name="Williams K.H."/>
            <person name="Hubbard S.S."/>
            <person name="Banfield J.F."/>
        </authorList>
    </citation>
    <scope>NUCLEOTIDE SEQUENCE [LARGE SCALE GENOMIC DNA]</scope>
</reference>
<sequence length="153" mass="18376">MGWTLDWRKIKEYFQEKYEVIGFNYYQGIKDGDDKIKNYLKYLDQLHVNVITKPLKEIRIGSEHPLNLLHHYKKIYKCNFDVEITADMIFDRGNLDEYILFSGDSDFDYAVKRLRSVGRTVTVYSSKKVLSWELKLAANQFRYLEKHKEIFCK</sequence>
<dbReference type="PANTHER" id="PTHR35458:SF2">
    <property type="entry name" value="SLR0755 PROTEIN"/>
    <property type="match status" value="1"/>
</dbReference>
<dbReference type="GO" id="GO:0004540">
    <property type="term" value="F:RNA nuclease activity"/>
    <property type="evidence" value="ECO:0007669"/>
    <property type="project" value="InterPro"/>
</dbReference>
<dbReference type="CDD" id="cd10911">
    <property type="entry name" value="PIN_LabA"/>
    <property type="match status" value="1"/>
</dbReference>
<accession>A0A1F5S9F7</accession>
<protein>
    <recommendedName>
        <fullName evidence="1">NYN domain-containing protein</fullName>
    </recommendedName>
</protein>
<dbReference type="PANTHER" id="PTHR35458">
    <property type="entry name" value="SLR0755 PROTEIN"/>
    <property type="match status" value="1"/>
</dbReference>
<evidence type="ECO:0000313" key="2">
    <source>
        <dbReference type="EMBL" id="OGF23297.1"/>
    </source>
</evidence>
<dbReference type="InterPro" id="IPR021139">
    <property type="entry name" value="NYN"/>
</dbReference>
<dbReference type="Pfam" id="PF01936">
    <property type="entry name" value="NYN"/>
    <property type="match status" value="1"/>
</dbReference>
<evidence type="ECO:0000259" key="1">
    <source>
        <dbReference type="Pfam" id="PF01936"/>
    </source>
</evidence>
<dbReference type="EMBL" id="MFFT01000016">
    <property type="protein sequence ID" value="OGF23297.1"/>
    <property type="molecule type" value="Genomic_DNA"/>
</dbReference>
<dbReference type="Proteomes" id="UP000176877">
    <property type="component" value="Unassembled WGS sequence"/>
</dbReference>
<organism evidence="2 3">
    <name type="scientific">Candidatus Falkowbacteria bacterium RIFCSPHIGHO2_02_FULL_42_9</name>
    <dbReference type="NCBI Taxonomy" id="1797986"/>
    <lineage>
        <taxon>Bacteria</taxon>
        <taxon>Candidatus Falkowiibacteriota</taxon>
    </lineage>
</organism>
<proteinExistence type="predicted"/>
<feature type="domain" description="NYN" evidence="1">
    <location>
        <begin position="4"/>
        <end position="145"/>
    </location>
</feature>